<accession>A0A918KSG8</accession>
<name>A0A918KSG8_9PROT</name>
<dbReference type="EMBL" id="BMYV01000002">
    <property type="protein sequence ID" value="GGX72578.1"/>
    <property type="molecule type" value="Genomic_DNA"/>
</dbReference>
<evidence type="ECO:0000313" key="2">
    <source>
        <dbReference type="Proteomes" id="UP000600865"/>
    </source>
</evidence>
<keyword evidence="2" id="KW-1185">Reference proteome</keyword>
<dbReference type="AlphaFoldDB" id="A0A918KSG8"/>
<organism evidence="1 2">
    <name type="scientific">Litorimonas cladophorae</name>
    <dbReference type="NCBI Taxonomy" id="1220491"/>
    <lineage>
        <taxon>Bacteria</taxon>
        <taxon>Pseudomonadati</taxon>
        <taxon>Pseudomonadota</taxon>
        <taxon>Alphaproteobacteria</taxon>
        <taxon>Maricaulales</taxon>
        <taxon>Robiginitomaculaceae</taxon>
    </lineage>
</organism>
<comment type="caution">
    <text evidence="1">The sequence shown here is derived from an EMBL/GenBank/DDBJ whole genome shotgun (WGS) entry which is preliminary data.</text>
</comment>
<dbReference type="Proteomes" id="UP000600865">
    <property type="component" value="Unassembled WGS sequence"/>
</dbReference>
<gene>
    <name evidence="1" type="ORF">GCM10011309_23670</name>
</gene>
<reference evidence="1 2" key="1">
    <citation type="journal article" date="2014" name="Int. J. Syst. Evol. Microbiol.">
        <title>Complete genome sequence of Corynebacterium casei LMG S-19264T (=DSM 44701T), isolated from a smear-ripened cheese.</title>
        <authorList>
            <consortium name="US DOE Joint Genome Institute (JGI-PGF)"/>
            <person name="Walter F."/>
            <person name="Albersmeier A."/>
            <person name="Kalinowski J."/>
            <person name="Ruckert C."/>
        </authorList>
    </citation>
    <scope>NUCLEOTIDE SEQUENCE [LARGE SCALE GENOMIC DNA]</scope>
    <source>
        <strain evidence="1 2">KCTC 23968</strain>
    </source>
</reference>
<proteinExistence type="predicted"/>
<evidence type="ECO:0000313" key="1">
    <source>
        <dbReference type="EMBL" id="GGX72578.1"/>
    </source>
</evidence>
<protein>
    <submittedName>
        <fullName evidence="1">Uncharacterized protein</fullName>
    </submittedName>
</protein>
<dbReference type="RefSeq" id="WP_189586178.1">
    <property type="nucleotide sequence ID" value="NZ_BMYV01000002.1"/>
</dbReference>
<sequence length="148" mass="15970">MNSVFKAVFVAFALTQIGCVKAAKAKTINVEGTDIALLTNDLVIPCDNQQLNSEAICVKLTGLNIAEKAGKMVAYGLMLDEAGWTQVEPPLEEYVSTDALMTPAHVHIIYQKRTPNNCAKQIKISPIENLKNSNTLLAFSASTPSCTN</sequence>